<accession>A0AAE8M9U2</accession>
<organism evidence="2 3">
    <name type="scientific">Fusarium torulosum</name>
    <dbReference type="NCBI Taxonomy" id="33205"/>
    <lineage>
        <taxon>Eukaryota</taxon>
        <taxon>Fungi</taxon>
        <taxon>Dikarya</taxon>
        <taxon>Ascomycota</taxon>
        <taxon>Pezizomycotina</taxon>
        <taxon>Sordariomycetes</taxon>
        <taxon>Hypocreomycetidae</taxon>
        <taxon>Hypocreales</taxon>
        <taxon>Nectriaceae</taxon>
        <taxon>Fusarium</taxon>
    </lineage>
</organism>
<dbReference type="Proteomes" id="UP001187734">
    <property type="component" value="Unassembled WGS sequence"/>
</dbReference>
<evidence type="ECO:0000313" key="2">
    <source>
        <dbReference type="EMBL" id="SPJ78302.1"/>
    </source>
</evidence>
<evidence type="ECO:0000256" key="1">
    <source>
        <dbReference type="SAM" id="Coils"/>
    </source>
</evidence>
<protein>
    <recommendedName>
        <fullName evidence="4">Chromo domain-containing protein</fullName>
    </recommendedName>
</protein>
<keyword evidence="3" id="KW-1185">Reference proteome</keyword>
<comment type="caution">
    <text evidence="2">The sequence shown here is derived from an EMBL/GenBank/DDBJ whole genome shotgun (WGS) entry which is preliminary data.</text>
</comment>
<dbReference type="EMBL" id="ONZP01000223">
    <property type="protein sequence ID" value="SPJ78302.1"/>
    <property type="molecule type" value="Genomic_DNA"/>
</dbReference>
<reference evidence="2" key="1">
    <citation type="submission" date="2018-03" db="EMBL/GenBank/DDBJ databases">
        <authorList>
            <person name="Guldener U."/>
        </authorList>
    </citation>
    <scope>NUCLEOTIDE SEQUENCE</scope>
</reference>
<evidence type="ECO:0000313" key="3">
    <source>
        <dbReference type="Proteomes" id="UP001187734"/>
    </source>
</evidence>
<feature type="coiled-coil region" evidence="1">
    <location>
        <begin position="150"/>
        <end position="194"/>
    </location>
</feature>
<gene>
    <name evidence="2" type="ORF">FTOL_06691</name>
</gene>
<dbReference type="AlphaFoldDB" id="A0AAE8M9U2"/>
<proteinExistence type="predicted"/>
<keyword evidence="1" id="KW-0175">Coiled coil</keyword>
<sequence>MLDIELYIDHFASNLSRDEGDDSDEDDFIWEGAYEVKIEHHIIQKETCQVTFRIKFKYGPETSWISALAEELDLQNHYPSVVLNYWTNLGGRCQVTEFEMYHVFRIVSEKKRHYEIQWIGYTKCDKHAKKGEPSEPKLGFSQMTEIVTASHALKMAKKQLEEVKMDLEELEKKKKKSLKRKKSLEEEVHLLKKALQTAQKPVK</sequence>
<name>A0AAE8M9U2_9HYPO</name>
<evidence type="ECO:0008006" key="4">
    <source>
        <dbReference type="Google" id="ProtNLM"/>
    </source>
</evidence>